<sequence length="84" mass="8612">MLPPGIPDGDLAEPALLTLWPEGPDGPKHVEPTEVASLREALGTASAVLRDGSAAPWIITASGLILSPSWLMSTLPPAAEPHGV</sequence>
<dbReference type="AlphaFoldDB" id="A0A6L3T4D0"/>
<evidence type="ECO:0000313" key="2">
    <source>
        <dbReference type="Proteomes" id="UP000474159"/>
    </source>
</evidence>
<dbReference type="EMBL" id="VZZK01000007">
    <property type="protein sequence ID" value="KAB1079845.1"/>
    <property type="molecule type" value="Genomic_DNA"/>
</dbReference>
<protein>
    <submittedName>
        <fullName evidence="1">Uncharacterized protein</fullName>
    </submittedName>
</protein>
<dbReference type="Proteomes" id="UP000474159">
    <property type="component" value="Unassembled WGS sequence"/>
</dbReference>
<dbReference type="RefSeq" id="WP_150999576.1">
    <property type="nucleotide sequence ID" value="NZ_BPQY01000296.1"/>
</dbReference>
<dbReference type="OrthoDB" id="7997935at2"/>
<reference evidence="1 2" key="1">
    <citation type="submission" date="2019-09" db="EMBL/GenBank/DDBJ databases">
        <title>YIM 48816 draft genome.</title>
        <authorList>
            <person name="Jiang L."/>
        </authorList>
    </citation>
    <scope>NUCLEOTIDE SEQUENCE [LARGE SCALE GENOMIC DNA]</scope>
    <source>
        <strain evidence="1 2">YIM 48816</strain>
    </source>
</reference>
<evidence type="ECO:0000313" key="1">
    <source>
        <dbReference type="EMBL" id="KAB1079845.1"/>
    </source>
</evidence>
<organism evidence="1 2">
    <name type="scientific">Methylobacterium soli</name>
    <dbReference type="NCBI Taxonomy" id="553447"/>
    <lineage>
        <taxon>Bacteria</taxon>
        <taxon>Pseudomonadati</taxon>
        <taxon>Pseudomonadota</taxon>
        <taxon>Alphaproteobacteria</taxon>
        <taxon>Hyphomicrobiales</taxon>
        <taxon>Methylobacteriaceae</taxon>
        <taxon>Methylobacterium</taxon>
    </lineage>
</organism>
<name>A0A6L3T4D0_9HYPH</name>
<proteinExistence type="predicted"/>
<comment type="caution">
    <text evidence="1">The sequence shown here is derived from an EMBL/GenBank/DDBJ whole genome shotgun (WGS) entry which is preliminary data.</text>
</comment>
<gene>
    <name evidence="1" type="ORF">F6X53_08760</name>
</gene>
<accession>A0A6L3T4D0</accession>
<keyword evidence="2" id="KW-1185">Reference proteome</keyword>